<dbReference type="Pfam" id="PF11954">
    <property type="entry name" value="DUF3471"/>
    <property type="match status" value="1"/>
</dbReference>
<dbReference type="SUPFAM" id="SSF56601">
    <property type="entry name" value="beta-lactamase/transpeptidase-like"/>
    <property type="match status" value="1"/>
</dbReference>
<dbReference type="Gene3D" id="2.40.128.600">
    <property type="match status" value="1"/>
</dbReference>
<organism evidence="3 4">
    <name type="scientific">Fibrisoma limi BUZ 3</name>
    <dbReference type="NCBI Taxonomy" id="1185876"/>
    <lineage>
        <taxon>Bacteria</taxon>
        <taxon>Pseudomonadati</taxon>
        <taxon>Bacteroidota</taxon>
        <taxon>Cytophagia</taxon>
        <taxon>Cytophagales</taxon>
        <taxon>Spirosomataceae</taxon>
        <taxon>Fibrisoma</taxon>
    </lineage>
</organism>
<dbReference type="AlphaFoldDB" id="I2GTU9"/>
<dbReference type="GO" id="GO:0008800">
    <property type="term" value="F:beta-lactamase activity"/>
    <property type="evidence" value="ECO:0007669"/>
    <property type="project" value="UniProtKB-EC"/>
</dbReference>
<sequence length="525" mass="59511">MSHFKLTATFMKQIVWLTYFLYCLCQPAYGQTPQFVTDSLDIYIKRGMTDWQIPGMAVGIVENGKIILAKGYGVLEAGTQQFVNENTVFPIASNSKLFTGTGFALLDTQKKLSLDEKVIKYLPNFKLNDPIATQLVTIRDLLSHRLGFKNYQGDFLFWDSSLTRQDVVTRMQLHVPPYQFRQDFGYSNQGYVVASELIPKVTNQTWEQFIQNQLLNPLGMTRTFILYDDMRKQSNVALPYTTCCNAQGNLTRIPYDNLDNLGPATGMSSTVRDMTLWLKMQLDSGRVGNRQIIPWAALEKSREANTIASSSRMTLFPLGFQFYCLGVGLLDYAGVSVFAHAGACSGFRSSTTLVPSKKLGIVILTNQDHHSFQEALRFQLLDAYLGVPYTNRHQYYFNRAKAKDQKSQEEIKALASRVEKNAKPALPLSAYTGTYQNNLYGTLTITAEPVKQTKQRLTIRFQHHPNLTGQLDYMDGNQFRLTFSNPRFGIFPVTFVQDSAQVKSIELSASEFVDNDSYIFSKERL</sequence>
<protein>
    <submittedName>
        <fullName evidence="3">Beta-lactamase</fullName>
        <ecNumber evidence="3">3.5.2.6</ecNumber>
    </submittedName>
</protein>
<dbReference type="PANTHER" id="PTHR46825">
    <property type="entry name" value="D-ALANYL-D-ALANINE-CARBOXYPEPTIDASE/ENDOPEPTIDASE AMPH"/>
    <property type="match status" value="1"/>
</dbReference>
<dbReference type="Gene3D" id="3.40.710.10">
    <property type="entry name" value="DD-peptidase/beta-lactamase superfamily"/>
    <property type="match status" value="1"/>
</dbReference>
<evidence type="ECO:0000259" key="2">
    <source>
        <dbReference type="Pfam" id="PF11954"/>
    </source>
</evidence>
<feature type="domain" description="Peptidase S12 Pab87-related C-terminal" evidence="2">
    <location>
        <begin position="419"/>
        <end position="508"/>
    </location>
</feature>
<proteinExistence type="predicted"/>
<feature type="domain" description="Beta-lactamase-related" evidence="1">
    <location>
        <begin position="43"/>
        <end position="380"/>
    </location>
</feature>
<keyword evidence="3" id="KW-0614">Plasmid</keyword>
<dbReference type="Proteomes" id="UP000009309">
    <property type="component" value="Plasmid pFLIM01"/>
</dbReference>
<accession>I2GTU9</accession>
<dbReference type="EMBL" id="HE805916">
    <property type="protein sequence ID" value="CCH57550.1"/>
    <property type="molecule type" value="Genomic_DNA"/>
</dbReference>
<name>I2GTU9_9BACT</name>
<geneLocation type="plasmid" evidence="3 4">
    <name>pFLIM01</name>
</geneLocation>
<dbReference type="EC" id="3.5.2.6" evidence="3"/>
<keyword evidence="4" id="KW-1185">Reference proteome</keyword>
<evidence type="ECO:0000313" key="3">
    <source>
        <dbReference type="EMBL" id="CCH57550.1"/>
    </source>
</evidence>
<keyword evidence="3" id="KW-0378">Hydrolase</keyword>
<dbReference type="InterPro" id="IPR050491">
    <property type="entry name" value="AmpC-like"/>
</dbReference>
<evidence type="ECO:0000259" key="1">
    <source>
        <dbReference type="Pfam" id="PF00144"/>
    </source>
</evidence>
<dbReference type="PANTHER" id="PTHR46825:SF15">
    <property type="entry name" value="BETA-LACTAMASE-RELATED DOMAIN-CONTAINING PROTEIN"/>
    <property type="match status" value="1"/>
</dbReference>
<reference evidence="3 4" key="1">
    <citation type="journal article" date="2012" name="J. Bacteriol.">
        <title>Genome Sequence of the Filamentous Bacterium Fibrisoma limi BUZ 3T.</title>
        <authorList>
            <person name="Filippini M."/>
            <person name="Qi W."/>
            <person name="Jaenicke S."/>
            <person name="Goesmann A."/>
            <person name="Smits T.H."/>
            <person name="Bagheri H.C."/>
        </authorList>
    </citation>
    <scope>NUCLEOTIDE SEQUENCE [LARGE SCALE GENOMIC DNA]</scope>
    <source>
        <strain evidence="4">BUZ 3T</strain>
        <plasmid evidence="3 4">pFLIM01</plasmid>
    </source>
</reference>
<dbReference type="InterPro" id="IPR001466">
    <property type="entry name" value="Beta-lactam-related"/>
</dbReference>
<dbReference type="InterPro" id="IPR012338">
    <property type="entry name" value="Beta-lactam/transpept-like"/>
</dbReference>
<dbReference type="Pfam" id="PF00144">
    <property type="entry name" value="Beta-lactamase"/>
    <property type="match status" value="1"/>
</dbReference>
<evidence type="ECO:0000313" key="4">
    <source>
        <dbReference type="Proteomes" id="UP000009309"/>
    </source>
</evidence>
<dbReference type="InterPro" id="IPR021860">
    <property type="entry name" value="Peptidase_S12_Pab87-rel_C"/>
</dbReference>
<gene>
    <name evidence="3" type="ORF">BN8_p06734</name>
</gene>